<proteinExistence type="predicted"/>
<dbReference type="PANTHER" id="PTHR47027">
    <property type="entry name" value="REVERSE TRANSCRIPTASE DOMAIN-CONTAINING PROTEIN"/>
    <property type="match status" value="1"/>
</dbReference>
<evidence type="ECO:0000313" key="1">
    <source>
        <dbReference type="EMBL" id="CAF1481457.1"/>
    </source>
</evidence>
<dbReference type="AlphaFoldDB" id="A0A815RVT3"/>
<dbReference type="Proteomes" id="UP000663852">
    <property type="component" value="Unassembled WGS sequence"/>
</dbReference>
<reference evidence="1" key="1">
    <citation type="submission" date="2021-02" db="EMBL/GenBank/DDBJ databases">
        <authorList>
            <person name="Nowell W R."/>
        </authorList>
    </citation>
    <scope>NUCLEOTIDE SEQUENCE</scope>
</reference>
<protein>
    <recommendedName>
        <fullName evidence="3">Endonuclease-reverse transcriptase</fullName>
    </recommendedName>
</protein>
<dbReference type="OrthoDB" id="425681at2759"/>
<name>A0A815RVT3_ADIRI</name>
<sequence length="198" mass="22727">MDKTKVLTTDGSPVIVKLDKLQLEQVQQYKYPGSIVEAQRIAATADITNRIGQATTVFGTLPWCFWRKSNITISTKMQIYKSLVLSVLLYGAESWTLLQSDLKKPEVFQMRCLRRILSISIRDKVRNETIRKWCCDQPTISDEIQKRRMRWLGHICLEAKEKALDKQQWKVTTHNVVNGIVAPTAAYWPRGQPPPSVP</sequence>
<dbReference type="PANTHER" id="PTHR47027:SF20">
    <property type="entry name" value="REVERSE TRANSCRIPTASE-LIKE PROTEIN WITH RNA-DIRECTED DNA POLYMERASE DOMAIN"/>
    <property type="match status" value="1"/>
</dbReference>
<evidence type="ECO:0000313" key="2">
    <source>
        <dbReference type="Proteomes" id="UP000663852"/>
    </source>
</evidence>
<evidence type="ECO:0008006" key="3">
    <source>
        <dbReference type="Google" id="ProtNLM"/>
    </source>
</evidence>
<accession>A0A815RVT3</accession>
<comment type="caution">
    <text evidence="1">The sequence shown here is derived from an EMBL/GenBank/DDBJ whole genome shotgun (WGS) entry which is preliminary data.</text>
</comment>
<dbReference type="EMBL" id="CAJNOJ010000547">
    <property type="protein sequence ID" value="CAF1481457.1"/>
    <property type="molecule type" value="Genomic_DNA"/>
</dbReference>
<gene>
    <name evidence="1" type="ORF">EDS130_LOCUS41463</name>
</gene>
<organism evidence="1 2">
    <name type="scientific">Adineta ricciae</name>
    <name type="common">Rotifer</name>
    <dbReference type="NCBI Taxonomy" id="249248"/>
    <lineage>
        <taxon>Eukaryota</taxon>
        <taxon>Metazoa</taxon>
        <taxon>Spiralia</taxon>
        <taxon>Gnathifera</taxon>
        <taxon>Rotifera</taxon>
        <taxon>Eurotatoria</taxon>
        <taxon>Bdelloidea</taxon>
        <taxon>Adinetida</taxon>
        <taxon>Adinetidae</taxon>
        <taxon>Adineta</taxon>
    </lineage>
</organism>